<dbReference type="InterPro" id="IPR015424">
    <property type="entry name" value="PyrdxlP-dep_Trfase"/>
</dbReference>
<dbReference type="InterPro" id="IPR015422">
    <property type="entry name" value="PyrdxlP-dep_Trfase_small"/>
</dbReference>
<evidence type="ECO:0000313" key="13">
    <source>
        <dbReference type="Proteomes" id="UP000321891"/>
    </source>
</evidence>
<dbReference type="PANTHER" id="PTHR48097:SF5">
    <property type="entry name" value="LOW SPECIFICITY L-THREONINE ALDOLASE"/>
    <property type="match status" value="1"/>
</dbReference>
<dbReference type="PANTHER" id="PTHR48097">
    <property type="entry name" value="L-THREONINE ALDOLASE-RELATED"/>
    <property type="match status" value="1"/>
</dbReference>
<dbReference type="STRING" id="1231339.Abci_019_026"/>
<keyword evidence="4 8" id="KW-0663">Pyridoxal phosphate</keyword>
<comment type="caution">
    <text evidence="10">The sequence shown here is derived from an EMBL/GenBank/DDBJ whole genome shotgun (WGS) entry which is preliminary data.</text>
</comment>
<dbReference type="SUPFAM" id="SSF53383">
    <property type="entry name" value="PLP-dependent transferases"/>
    <property type="match status" value="1"/>
</dbReference>
<protein>
    <recommendedName>
        <fullName evidence="8">L-threonine aldolase</fullName>
        <ecNumber evidence="8">4.1.2.48</ecNumber>
    </recommendedName>
</protein>
<dbReference type="Gene3D" id="3.90.1150.10">
    <property type="entry name" value="Aspartate Aminotransferase, domain 1"/>
    <property type="match status" value="1"/>
</dbReference>
<keyword evidence="13" id="KW-1185">Reference proteome</keyword>
<dbReference type="EC" id="4.1.2.48" evidence="8"/>
<dbReference type="CDD" id="cd06502">
    <property type="entry name" value="TA_like"/>
    <property type="match status" value="1"/>
</dbReference>
<name>A0A0D6N5W3_9PROT</name>
<dbReference type="AlphaFoldDB" id="A0A0D6N5W3"/>
<dbReference type="EMBL" id="BJVU01000011">
    <property type="protein sequence ID" value="GEL59682.1"/>
    <property type="molecule type" value="Genomic_DNA"/>
</dbReference>
<feature type="domain" description="Aromatic amino acid beta-eliminating lyase/threonine aldolase" evidence="9">
    <location>
        <begin position="31"/>
        <end position="318"/>
    </location>
</feature>
<evidence type="ECO:0000256" key="3">
    <source>
        <dbReference type="ARBA" id="ARBA00011881"/>
    </source>
</evidence>
<evidence type="ECO:0000256" key="1">
    <source>
        <dbReference type="ARBA" id="ARBA00001933"/>
    </source>
</evidence>
<evidence type="ECO:0000256" key="6">
    <source>
        <dbReference type="ARBA" id="ARBA00050410"/>
    </source>
</evidence>
<evidence type="ECO:0000256" key="4">
    <source>
        <dbReference type="ARBA" id="ARBA00022898"/>
    </source>
</evidence>
<dbReference type="EMBL" id="BAMV01000019">
    <property type="protein sequence ID" value="GAN61412.1"/>
    <property type="molecule type" value="Genomic_DNA"/>
</dbReference>
<gene>
    <name evidence="11" type="primary">ltaE</name>
    <name evidence="10" type="ORF">Abci_019_026</name>
    <name evidence="11" type="ORF">ACI01nite_22840</name>
</gene>
<accession>A0A0D6N5W3</accession>
<dbReference type="Proteomes" id="UP000321891">
    <property type="component" value="Unassembled WGS sequence"/>
</dbReference>
<evidence type="ECO:0000256" key="2">
    <source>
        <dbReference type="ARBA" id="ARBA00006966"/>
    </source>
</evidence>
<dbReference type="Pfam" id="PF01212">
    <property type="entry name" value="Beta_elim_lyase"/>
    <property type="match status" value="1"/>
</dbReference>
<comment type="catalytic activity">
    <reaction evidence="7 8">
        <text>L-allo-threonine = acetaldehyde + glycine</text>
        <dbReference type="Rhea" id="RHEA:26209"/>
        <dbReference type="ChEBI" id="CHEBI:15343"/>
        <dbReference type="ChEBI" id="CHEBI:57305"/>
        <dbReference type="ChEBI" id="CHEBI:58585"/>
        <dbReference type="EC" id="4.1.2.48"/>
    </reaction>
</comment>
<dbReference type="InterPro" id="IPR015421">
    <property type="entry name" value="PyrdxlP-dep_Trfase_major"/>
</dbReference>
<comment type="similarity">
    <text evidence="2 8">Belongs to the threonine aldolase family.</text>
</comment>
<reference evidence="11 13" key="2">
    <citation type="submission" date="2019-07" db="EMBL/GenBank/DDBJ databases">
        <title>Whole genome shotgun sequence of Acetobacter cibinongensis NBRC 16605.</title>
        <authorList>
            <person name="Hosoyama A."/>
            <person name="Uohara A."/>
            <person name="Ohji S."/>
            <person name="Ichikawa N."/>
        </authorList>
    </citation>
    <scope>NUCLEOTIDE SEQUENCE [LARGE SCALE GENOMIC DNA]</scope>
    <source>
        <strain evidence="11 13">NBRC 16605</strain>
    </source>
</reference>
<organism evidence="10 12">
    <name type="scientific">Acetobacter cibinongensis</name>
    <dbReference type="NCBI Taxonomy" id="146475"/>
    <lineage>
        <taxon>Bacteria</taxon>
        <taxon>Pseudomonadati</taxon>
        <taxon>Pseudomonadota</taxon>
        <taxon>Alphaproteobacteria</taxon>
        <taxon>Acetobacterales</taxon>
        <taxon>Acetobacteraceae</taxon>
        <taxon>Acetobacter</taxon>
    </lineage>
</organism>
<dbReference type="PIRSF" id="PIRSF038940">
    <property type="entry name" value="Low_specificity_LTA"/>
    <property type="match status" value="1"/>
</dbReference>
<dbReference type="InterPro" id="IPR026273">
    <property type="entry name" value="Low_specificity_L-TA_bact"/>
</dbReference>
<reference evidence="10 12" key="1">
    <citation type="submission" date="2012-11" db="EMBL/GenBank/DDBJ databases">
        <title>Whole genome sequence of Acetobacter cibinongensis 4H-1.</title>
        <authorList>
            <person name="Azuma Y."/>
            <person name="Higashiura N."/>
            <person name="Hirakawa H."/>
            <person name="Matsushita K."/>
        </authorList>
    </citation>
    <scope>NUCLEOTIDE SEQUENCE [LARGE SCALE GENOMIC DNA]</scope>
    <source>
        <strain evidence="10 12">4H-1</strain>
    </source>
</reference>
<evidence type="ECO:0000256" key="8">
    <source>
        <dbReference type="PIRNR" id="PIRNR038940"/>
    </source>
</evidence>
<evidence type="ECO:0000313" key="10">
    <source>
        <dbReference type="EMBL" id="GAN61412.1"/>
    </source>
</evidence>
<dbReference type="Gene3D" id="3.40.640.10">
    <property type="entry name" value="Type I PLP-dependent aspartate aminotransferase-like (Major domain)"/>
    <property type="match status" value="1"/>
</dbReference>
<proteinExistence type="inferred from homology"/>
<evidence type="ECO:0000256" key="5">
    <source>
        <dbReference type="ARBA" id="ARBA00023239"/>
    </source>
</evidence>
<comment type="function">
    <text evidence="8">Catalyzes the cleavage of L-allo-threonine and L-threonine to glycine and acetaldehyde.</text>
</comment>
<evidence type="ECO:0000313" key="12">
    <source>
        <dbReference type="Proteomes" id="UP000032671"/>
    </source>
</evidence>
<evidence type="ECO:0000256" key="7">
    <source>
        <dbReference type="ARBA" id="ARBA00050939"/>
    </source>
</evidence>
<comment type="catalytic activity">
    <reaction evidence="6 8">
        <text>L-threonine = acetaldehyde + glycine</text>
        <dbReference type="Rhea" id="RHEA:19625"/>
        <dbReference type="ChEBI" id="CHEBI:15343"/>
        <dbReference type="ChEBI" id="CHEBI:57305"/>
        <dbReference type="ChEBI" id="CHEBI:57926"/>
        <dbReference type="EC" id="4.1.2.48"/>
    </reaction>
</comment>
<keyword evidence="5 8" id="KW-0456">Lyase</keyword>
<comment type="subunit">
    <text evidence="3">Homotetramer.</text>
</comment>
<dbReference type="GO" id="GO:0004793">
    <property type="term" value="F:threonine aldolase activity"/>
    <property type="evidence" value="ECO:0007669"/>
    <property type="project" value="UniProtKB-UniRule"/>
</dbReference>
<dbReference type="FunFam" id="3.40.640.10:FF:000087">
    <property type="entry name" value="L-threonine aldolase"/>
    <property type="match status" value="1"/>
</dbReference>
<sequence length="368" mass="39368">MAQTGNNGFRHSTSLVVLDPIVRKPATMTQQFASDNYAGTCPEAWAAMQQANAGSVAAYGEDEWTTRAANAFRTLFGTDCEVFFAFNGTAANSLALAALCQSYNSVICSSCAHVETDECGAPEFFSNGSKLLAARNNSAKLTPDVIHALATCRGDIHYPKPRAVTITQPTETGELYTLAEIQAISTTCRSLGLRLHMDGARFANACAALGCSPADMTWKAGVDVLCFGGTKNGMAVGEAIVFFDKTLAEGFDYRCKQAGQLASKMRFLSAPWVGMLESGAWLKNAAHANGCARQLERAIAQVPGITLMFPVQANAVFVQGPEGFLDRLRAKGWRFYTFIGGGARFMFAWDAQPEQVDALAADIRAACA</sequence>
<dbReference type="InterPro" id="IPR001597">
    <property type="entry name" value="ArAA_b-elim_lyase/Thr_aldolase"/>
</dbReference>
<dbReference type="Proteomes" id="UP000032671">
    <property type="component" value="Unassembled WGS sequence"/>
</dbReference>
<evidence type="ECO:0000259" key="9">
    <source>
        <dbReference type="Pfam" id="PF01212"/>
    </source>
</evidence>
<comment type="cofactor">
    <cofactor evidence="1 8">
        <name>pyridoxal 5'-phosphate</name>
        <dbReference type="ChEBI" id="CHEBI:597326"/>
    </cofactor>
</comment>
<evidence type="ECO:0000313" key="11">
    <source>
        <dbReference type="EMBL" id="GEL59682.1"/>
    </source>
</evidence>
<accession>A0A6N3SRH7</accession>
<dbReference type="GO" id="GO:0006567">
    <property type="term" value="P:L-threonine catabolic process"/>
    <property type="evidence" value="ECO:0007669"/>
    <property type="project" value="UniProtKB-UniRule"/>
</dbReference>